<dbReference type="AlphaFoldDB" id="A0A3D6BVQ1"/>
<comment type="caution">
    <text evidence="1">The sequence shown here is derived from an EMBL/GenBank/DDBJ whole genome shotgun (WGS) entry which is preliminary data.</text>
</comment>
<sequence length="139" mass="16667">MNTLQDYKGFNREKSIEELQYTMLNHIEILQVVKEDLQFLQFLTQAQIFNPNTMDLFERLEHFKKELDKRIHKSGKLIIDANFHANQIANKIECDELACDNYFINAHNELEQYIHQFSNQTSKFKQELFQYFKSVIKTA</sequence>
<reference evidence="1 2" key="1">
    <citation type="journal article" date="2018" name="Nat. Biotechnol.">
        <title>A standardized bacterial taxonomy based on genome phylogeny substantially revises the tree of life.</title>
        <authorList>
            <person name="Parks D.H."/>
            <person name="Chuvochina M."/>
            <person name="Waite D.W."/>
            <person name="Rinke C."/>
            <person name="Skarshewski A."/>
            <person name="Chaumeil P.A."/>
            <person name="Hugenholtz P."/>
        </authorList>
    </citation>
    <scope>NUCLEOTIDE SEQUENCE [LARGE SCALE GENOMIC DNA]</scope>
    <source>
        <strain evidence="1">UBA10227</strain>
    </source>
</reference>
<proteinExistence type="predicted"/>
<gene>
    <name evidence="1" type="ORF">DHV22_15845</name>
</gene>
<dbReference type="Proteomes" id="UP000263268">
    <property type="component" value="Unassembled WGS sequence"/>
</dbReference>
<evidence type="ECO:0000313" key="2">
    <source>
        <dbReference type="Proteomes" id="UP000263268"/>
    </source>
</evidence>
<dbReference type="EMBL" id="DPRK01000254">
    <property type="protein sequence ID" value="HCY82954.1"/>
    <property type="molecule type" value="Genomic_DNA"/>
</dbReference>
<accession>A0A3D6BVQ1</accession>
<organism evidence="1 2">
    <name type="scientific">Xanthomarina gelatinilytica</name>
    <dbReference type="NCBI Taxonomy" id="1137281"/>
    <lineage>
        <taxon>Bacteria</taxon>
        <taxon>Pseudomonadati</taxon>
        <taxon>Bacteroidota</taxon>
        <taxon>Flavobacteriia</taxon>
        <taxon>Flavobacteriales</taxon>
        <taxon>Flavobacteriaceae</taxon>
        <taxon>Xanthomarina</taxon>
    </lineage>
</organism>
<evidence type="ECO:0000313" key="1">
    <source>
        <dbReference type="EMBL" id="HCY82954.1"/>
    </source>
</evidence>
<protein>
    <submittedName>
        <fullName evidence="1">Uncharacterized protein</fullName>
    </submittedName>
</protein>
<name>A0A3D6BVQ1_9FLAO</name>